<dbReference type="EMBL" id="DF237022">
    <property type="protein sequence ID" value="GAQ81180.1"/>
    <property type="molecule type" value="Genomic_DNA"/>
</dbReference>
<dbReference type="OrthoDB" id="330772at2759"/>
<evidence type="ECO:0000256" key="4">
    <source>
        <dbReference type="ARBA" id="ARBA00023015"/>
    </source>
</evidence>
<feature type="compositionally biased region" description="Basic and acidic residues" evidence="8">
    <location>
        <begin position="19"/>
        <end position="32"/>
    </location>
</feature>
<feature type="domain" description="Pinin/SDK/MemA protein" evidence="9">
    <location>
        <begin position="205"/>
        <end position="332"/>
    </location>
</feature>
<keyword evidence="11" id="KW-1185">Reference proteome</keyword>
<feature type="compositionally biased region" description="Basic and acidic residues" evidence="8">
    <location>
        <begin position="245"/>
        <end position="257"/>
    </location>
</feature>
<evidence type="ECO:0000313" key="11">
    <source>
        <dbReference type="Proteomes" id="UP000054558"/>
    </source>
</evidence>
<comment type="similarity">
    <text evidence="2">Belongs to the pinin family.</text>
</comment>
<dbReference type="Pfam" id="PF04696">
    <property type="entry name" value="Pinin_SDK_memA"/>
    <property type="match status" value="1"/>
</dbReference>
<keyword evidence="4" id="KW-0805">Transcription regulation</keyword>
<dbReference type="PANTHER" id="PTHR12707">
    <property type="entry name" value="PINN"/>
    <property type="match status" value="1"/>
</dbReference>
<keyword evidence="5" id="KW-0804">Transcription</keyword>
<name>A0A1Y1HRC4_KLENI</name>
<reference evidence="10 11" key="1">
    <citation type="journal article" date="2014" name="Nat. Commun.">
        <title>Klebsormidium flaccidum genome reveals primary factors for plant terrestrial adaptation.</title>
        <authorList>
            <person name="Hori K."/>
            <person name="Maruyama F."/>
            <person name="Fujisawa T."/>
            <person name="Togashi T."/>
            <person name="Yamamoto N."/>
            <person name="Seo M."/>
            <person name="Sato S."/>
            <person name="Yamada T."/>
            <person name="Mori H."/>
            <person name="Tajima N."/>
            <person name="Moriyama T."/>
            <person name="Ikeuchi M."/>
            <person name="Watanabe M."/>
            <person name="Wada H."/>
            <person name="Kobayashi K."/>
            <person name="Saito M."/>
            <person name="Masuda T."/>
            <person name="Sasaki-Sekimoto Y."/>
            <person name="Mashiguchi K."/>
            <person name="Awai K."/>
            <person name="Shimojima M."/>
            <person name="Masuda S."/>
            <person name="Iwai M."/>
            <person name="Nobusawa T."/>
            <person name="Narise T."/>
            <person name="Kondo S."/>
            <person name="Saito H."/>
            <person name="Sato R."/>
            <person name="Murakawa M."/>
            <person name="Ihara Y."/>
            <person name="Oshima-Yamada Y."/>
            <person name="Ohtaka K."/>
            <person name="Satoh M."/>
            <person name="Sonobe K."/>
            <person name="Ishii M."/>
            <person name="Ohtani R."/>
            <person name="Kanamori-Sato M."/>
            <person name="Honoki R."/>
            <person name="Miyazaki D."/>
            <person name="Mochizuki H."/>
            <person name="Umetsu J."/>
            <person name="Higashi K."/>
            <person name="Shibata D."/>
            <person name="Kamiya Y."/>
            <person name="Sato N."/>
            <person name="Nakamura Y."/>
            <person name="Tabata S."/>
            <person name="Ida S."/>
            <person name="Kurokawa K."/>
            <person name="Ohta H."/>
        </authorList>
    </citation>
    <scope>NUCLEOTIDE SEQUENCE [LARGE SCALE GENOMIC DNA]</scope>
    <source>
        <strain evidence="10 11">NIES-2285</strain>
    </source>
</reference>
<protein>
    <submittedName>
        <fullName evidence="10">Pinin/SDK/memA protein</fullName>
    </submittedName>
</protein>
<feature type="compositionally biased region" description="Acidic residues" evidence="8">
    <location>
        <begin position="455"/>
        <end position="465"/>
    </location>
</feature>
<accession>A0A1Y1HRC4</accession>
<feature type="compositionally biased region" description="Low complexity" evidence="8">
    <location>
        <begin position="190"/>
        <end position="200"/>
    </location>
</feature>
<evidence type="ECO:0000256" key="2">
    <source>
        <dbReference type="ARBA" id="ARBA00010386"/>
    </source>
</evidence>
<dbReference type="InterPro" id="IPR006786">
    <property type="entry name" value="Pinin_SDK_MemA"/>
</dbReference>
<evidence type="ECO:0000259" key="9">
    <source>
        <dbReference type="Pfam" id="PF04696"/>
    </source>
</evidence>
<evidence type="ECO:0000256" key="8">
    <source>
        <dbReference type="SAM" id="MobiDB-lite"/>
    </source>
</evidence>
<feature type="compositionally biased region" description="Basic and acidic residues" evidence="8">
    <location>
        <begin position="224"/>
        <end position="237"/>
    </location>
</feature>
<dbReference type="Proteomes" id="UP000054558">
    <property type="component" value="Unassembled WGS sequence"/>
</dbReference>
<evidence type="ECO:0000256" key="3">
    <source>
        <dbReference type="ARBA" id="ARBA00022664"/>
    </source>
</evidence>
<keyword evidence="6" id="KW-0508">mRNA splicing</keyword>
<evidence type="ECO:0000256" key="1">
    <source>
        <dbReference type="ARBA" id="ARBA00004123"/>
    </source>
</evidence>
<dbReference type="STRING" id="105231.A0A1Y1HRC4"/>
<dbReference type="GO" id="GO:0008380">
    <property type="term" value="P:RNA splicing"/>
    <property type="evidence" value="ECO:0007669"/>
    <property type="project" value="UniProtKB-KW"/>
</dbReference>
<dbReference type="PANTHER" id="PTHR12707:SF0">
    <property type="entry name" value="PININ"/>
    <property type="match status" value="1"/>
</dbReference>
<comment type="subcellular location">
    <subcellularLocation>
        <location evidence="1">Nucleus</location>
    </subcellularLocation>
</comment>
<evidence type="ECO:0000256" key="6">
    <source>
        <dbReference type="ARBA" id="ARBA00023187"/>
    </source>
</evidence>
<keyword evidence="7" id="KW-0539">Nucleus</keyword>
<evidence type="ECO:0000256" key="7">
    <source>
        <dbReference type="ARBA" id="ARBA00023242"/>
    </source>
</evidence>
<dbReference type="GO" id="GO:0071013">
    <property type="term" value="C:catalytic step 2 spliceosome"/>
    <property type="evidence" value="ECO:0000318"/>
    <property type="project" value="GO_Central"/>
</dbReference>
<evidence type="ECO:0000256" key="5">
    <source>
        <dbReference type="ARBA" id="ARBA00023163"/>
    </source>
</evidence>
<feature type="compositionally biased region" description="Gly residues" evidence="8">
    <location>
        <begin position="40"/>
        <end position="71"/>
    </location>
</feature>
<gene>
    <name evidence="10" type="ORF">KFL_000730170</name>
</gene>
<dbReference type="GO" id="GO:0006397">
    <property type="term" value="P:mRNA processing"/>
    <property type="evidence" value="ECO:0007669"/>
    <property type="project" value="UniProtKB-KW"/>
</dbReference>
<feature type="region of interest" description="Disordered" evidence="8">
    <location>
        <begin position="224"/>
        <end position="257"/>
    </location>
</feature>
<evidence type="ECO:0000313" key="10">
    <source>
        <dbReference type="EMBL" id="GAQ81180.1"/>
    </source>
</evidence>
<proteinExistence type="inferred from homology"/>
<sequence length="480" mass="53454">MEGEKTEEQLRGELALLEEQQREVDQRLREQRNILSRGRGAPGGGPPGRGRGFGGIYARGRGGLLPPGGMGRPMRGPPYQARPPLREPEDSLARKRLSSAIVIDDVSGTNAEAAPPPKRRQLSSVVARADGEGPPQVAMDQEPTARGGTEAGVLEETRGEPHPPQQRDGPRRNFLTRDGLGPNKYDPPEEAAAPPRVVPEISAPEVKRSRRLFGALLGTLAQFRKEDEKEKSSDAHMKRLTSQQRAEERTRELQDKARKLEREAALAKREKDLVLRNRLAAKTDEKQLEILFLKWTAHEKQLTGFLRTKTEPHLFYVPAKHNEASQKLFDVRQQEFEEWRASRRAELTQYEQQLQEEALRVPESGRWGADASKSAMPETAPGIAPEAVATARKMDVDDGGHGDYMEIGREEKGHEGPDNGIAEGANGNEGEGDEAMRKEPRVKSKSERLSKIHDSDEEEEGYDPTDLDKLLVGDEQDDEL</sequence>
<keyword evidence="3" id="KW-0507">mRNA processing</keyword>
<dbReference type="InterPro" id="IPR039853">
    <property type="entry name" value="Pinin"/>
</dbReference>
<feature type="compositionally biased region" description="Basic and acidic residues" evidence="8">
    <location>
        <begin position="395"/>
        <end position="417"/>
    </location>
</feature>
<feature type="compositionally biased region" description="Low complexity" evidence="8">
    <location>
        <begin position="418"/>
        <end position="428"/>
    </location>
</feature>
<dbReference type="AlphaFoldDB" id="A0A1Y1HRC4"/>
<feature type="compositionally biased region" description="Basic and acidic residues" evidence="8">
    <location>
        <begin position="84"/>
        <end position="93"/>
    </location>
</feature>
<feature type="region of interest" description="Disordered" evidence="8">
    <location>
        <begin position="1"/>
        <end position="205"/>
    </location>
</feature>
<feature type="compositionally biased region" description="Basic and acidic residues" evidence="8">
    <location>
        <begin position="1"/>
        <end position="11"/>
    </location>
</feature>
<organism evidence="10 11">
    <name type="scientific">Klebsormidium nitens</name>
    <name type="common">Green alga</name>
    <name type="synonym">Ulothrix nitens</name>
    <dbReference type="NCBI Taxonomy" id="105231"/>
    <lineage>
        <taxon>Eukaryota</taxon>
        <taxon>Viridiplantae</taxon>
        <taxon>Streptophyta</taxon>
        <taxon>Klebsormidiophyceae</taxon>
        <taxon>Klebsormidiales</taxon>
        <taxon>Klebsormidiaceae</taxon>
        <taxon>Klebsormidium</taxon>
    </lineage>
</organism>
<feature type="region of interest" description="Disordered" evidence="8">
    <location>
        <begin position="395"/>
        <end position="480"/>
    </location>
</feature>
<dbReference type="OMA" id="WKANRRQ"/>
<feature type="compositionally biased region" description="Basic and acidic residues" evidence="8">
    <location>
        <begin position="434"/>
        <end position="454"/>
    </location>
</feature>